<gene>
    <name evidence="10" type="ORF">FC36_GL000690</name>
</gene>
<name>A0A0R1TVS6_9LACO</name>
<evidence type="ECO:0000256" key="7">
    <source>
        <dbReference type="ARBA" id="ARBA00022723"/>
    </source>
</evidence>
<comment type="caution">
    <text evidence="10">The sequence shown here is derived from an EMBL/GenBank/DDBJ whole genome shotgun (WGS) entry which is preliminary data.</text>
</comment>
<sequence>MSDFMSIPNFDEKLVKYAQLITKVGVNIQPQQVVILYISVSQQKLAHLIVEEAYKLGAGKVIVKWSDSFNTRQFLTNAPEEFLTNIPDYQKAEAQYIAEHKAARISVMSDDPNALGGVEASRIGAYQKALGKANLPVRKATQNNDLSWTVVAAAGQEWAQKVFPDLSPKESVDRLWEEIFKTCHLNEGDDPVAVWQAHDQKLRSKAEWLNQEQFSALHYTAPTADFTVGLPENHIWEAAGSLNSDGVEFMANMPTEEVFTAADCHRIDGYICSTKPLSYAGSVLEGMRFEFKDGQIIKATAEKGQAVLDHLLTIPGAKSLGEVSLVPDPSPISQSGITFFNTLFDENASDHLALGSAYPTNVQGGTKMDDKTLMEHGLNVSETHVDFMVGSAQMNIDGIKKDGTIIPVFRNGDWV</sequence>
<evidence type="ECO:0000256" key="8">
    <source>
        <dbReference type="ARBA" id="ARBA00022801"/>
    </source>
</evidence>
<comment type="cofactor">
    <cofactor evidence="2">
        <name>Mg(2+)</name>
        <dbReference type="ChEBI" id="CHEBI:18420"/>
    </cofactor>
</comment>
<dbReference type="PANTHER" id="PTHR34448">
    <property type="entry name" value="AMINOPEPTIDASE"/>
    <property type="match status" value="1"/>
</dbReference>
<comment type="cofactor">
    <cofactor evidence="3">
        <name>Zn(2+)</name>
        <dbReference type="ChEBI" id="CHEBI:29105"/>
    </cofactor>
</comment>
<dbReference type="EMBL" id="AZFH01000001">
    <property type="protein sequence ID" value="KRL85318.1"/>
    <property type="molecule type" value="Genomic_DNA"/>
</dbReference>
<evidence type="ECO:0000256" key="1">
    <source>
        <dbReference type="ARBA" id="ARBA00001941"/>
    </source>
</evidence>
<dbReference type="GO" id="GO:0004177">
    <property type="term" value="F:aminopeptidase activity"/>
    <property type="evidence" value="ECO:0007669"/>
    <property type="project" value="UniProtKB-KW"/>
</dbReference>
<organism evidence="10 11">
    <name type="scientific">Ligilactobacillus equi DSM 15833 = JCM 10991</name>
    <dbReference type="NCBI Taxonomy" id="1423740"/>
    <lineage>
        <taxon>Bacteria</taxon>
        <taxon>Bacillati</taxon>
        <taxon>Bacillota</taxon>
        <taxon>Bacilli</taxon>
        <taxon>Lactobacillales</taxon>
        <taxon>Lactobacillaceae</taxon>
        <taxon>Ligilactobacillus</taxon>
    </lineage>
</organism>
<dbReference type="InterPro" id="IPR035097">
    <property type="entry name" value="M29_N-terminal"/>
</dbReference>
<comment type="similarity">
    <text evidence="4">Belongs to the peptidase M29 family.</text>
</comment>
<reference evidence="10 11" key="1">
    <citation type="journal article" date="2015" name="Genome Announc.">
        <title>Expanding the biotechnology potential of lactobacilli through comparative genomics of 213 strains and associated genera.</title>
        <authorList>
            <person name="Sun Z."/>
            <person name="Harris H.M."/>
            <person name="McCann A."/>
            <person name="Guo C."/>
            <person name="Argimon S."/>
            <person name="Zhang W."/>
            <person name="Yang X."/>
            <person name="Jeffery I.B."/>
            <person name="Cooney J.C."/>
            <person name="Kagawa T.F."/>
            <person name="Liu W."/>
            <person name="Song Y."/>
            <person name="Salvetti E."/>
            <person name="Wrobel A."/>
            <person name="Rasinkangas P."/>
            <person name="Parkhill J."/>
            <person name="Rea M.C."/>
            <person name="O'Sullivan O."/>
            <person name="Ritari J."/>
            <person name="Douillard F.P."/>
            <person name="Paul Ross R."/>
            <person name="Yang R."/>
            <person name="Briner A.E."/>
            <person name="Felis G.E."/>
            <person name="de Vos W.M."/>
            <person name="Barrangou R."/>
            <person name="Klaenhammer T.R."/>
            <person name="Caufield P.W."/>
            <person name="Cui Y."/>
            <person name="Zhang H."/>
            <person name="O'Toole P.W."/>
        </authorList>
    </citation>
    <scope>NUCLEOTIDE SEQUENCE [LARGE SCALE GENOMIC DNA]</scope>
    <source>
        <strain evidence="10 11">DSM 15833</strain>
    </source>
</reference>
<keyword evidence="6" id="KW-0645">Protease</keyword>
<evidence type="ECO:0000313" key="10">
    <source>
        <dbReference type="EMBL" id="KRL85318.1"/>
    </source>
</evidence>
<protein>
    <submittedName>
        <fullName evidence="10">Aminopeptidase S</fullName>
    </submittedName>
</protein>
<dbReference type="Gene3D" id="3.40.1830.10">
    <property type="entry name" value="Thermophilic metalloprotease (M29)"/>
    <property type="match status" value="1"/>
</dbReference>
<evidence type="ECO:0000256" key="9">
    <source>
        <dbReference type="ARBA" id="ARBA00023049"/>
    </source>
</evidence>
<evidence type="ECO:0000313" key="11">
    <source>
        <dbReference type="Proteomes" id="UP000051048"/>
    </source>
</evidence>
<evidence type="ECO:0000256" key="6">
    <source>
        <dbReference type="ARBA" id="ARBA00022670"/>
    </source>
</evidence>
<evidence type="ECO:0000256" key="3">
    <source>
        <dbReference type="ARBA" id="ARBA00001947"/>
    </source>
</evidence>
<evidence type="ECO:0000256" key="4">
    <source>
        <dbReference type="ARBA" id="ARBA00008236"/>
    </source>
</evidence>
<dbReference type="GO" id="GO:0008237">
    <property type="term" value="F:metallopeptidase activity"/>
    <property type="evidence" value="ECO:0007669"/>
    <property type="project" value="UniProtKB-KW"/>
</dbReference>
<evidence type="ECO:0000256" key="2">
    <source>
        <dbReference type="ARBA" id="ARBA00001946"/>
    </source>
</evidence>
<keyword evidence="7" id="KW-0479">Metal-binding</keyword>
<comment type="cofactor">
    <cofactor evidence="1">
        <name>Co(2+)</name>
        <dbReference type="ChEBI" id="CHEBI:48828"/>
    </cofactor>
</comment>
<dbReference type="AlphaFoldDB" id="A0A0R1TVS6"/>
<dbReference type="STRING" id="1423740.FC36_GL000690"/>
<dbReference type="GO" id="GO:0006508">
    <property type="term" value="P:proteolysis"/>
    <property type="evidence" value="ECO:0007669"/>
    <property type="project" value="UniProtKB-KW"/>
</dbReference>
<dbReference type="PANTHER" id="PTHR34448:SF3">
    <property type="entry name" value="AMINOPEPTIDASE AMPS"/>
    <property type="match status" value="1"/>
</dbReference>
<keyword evidence="9" id="KW-0482">Metalloprotease</keyword>
<dbReference type="GO" id="GO:0046872">
    <property type="term" value="F:metal ion binding"/>
    <property type="evidence" value="ECO:0007669"/>
    <property type="project" value="UniProtKB-KW"/>
</dbReference>
<keyword evidence="8" id="KW-0378">Hydrolase</keyword>
<dbReference type="SUPFAM" id="SSF144052">
    <property type="entry name" value="Thermophilic metalloprotease-like"/>
    <property type="match status" value="1"/>
</dbReference>
<accession>A0A0R1TVS6</accession>
<keyword evidence="5 10" id="KW-0031">Aminopeptidase</keyword>
<proteinExistence type="inferred from homology"/>
<dbReference type="Proteomes" id="UP000051048">
    <property type="component" value="Unassembled WGS sequence"/>
</dbReference>
<dbReference type="Pfam" id="PF02073">
    <property type="entry name" value="Peptidase_M29"/>
    <property type="match status" value="1"/>
</dbReference>
<dbReference type="PRINTS" id="PR00919">
    <property type="entry name" value="THERMOPTASE"/>
</dbReference>
<dbReference type="InterPro" id="IPR052170">
    <property type="entry name" value="M29_Exopeptidase"/>
</dbReference>
<dbReference type="InterPro" id="IPR000787">
    <property type="entry name" value="Peptidase_M29"/>
</dbReference>
<dbReference type="PATRIC" id="fig|1423740.3.peg.737"/>
<evidence type="ECO:0000256" key="5">
    <source>
        <dbReference type="ARBA" id="ARBA00022438"/>
    </source>
</evidence>